<reference evidence="1" key="2">
    <citation type="journal article" date="2015" name="Fish Shellfish Immunol.">
        <title>Early steps in the European eel (Anguilla anguilla)-Vibrio vulnificus interaction in the gills: Role of the RtxA13 toxin.</title>
        <authorList>
            <person name="Callol A."/>
            <person name="Pajuelo D."/>
            <person name="Ebbesson L."/>
            <person name="Teles M."/>
            <person name="MacKenzie S."/>
            <person name="Amaro C."/>
        </authorList>
    </citation>
    <scope>NUCLEOTIDE SEQUENCE</scope>
</reference>
<accession>A0A0E9TBN6</accession>
<organism evidence="1">
    <name type="scientific">Anguilla anguilla</name>
    <name type="common">European freshwater eel</name>
    <name type="synonym">Muraena anguilla</name>
    <dbReference type="NCBI Taxonomy" id="7936"/>
    <lineage>
        <taxon>Eukaryota</taxon>
        <taxon>Metazoa</taxon>
        <taxon>Chordata</taxon>
        <taxon>Craniata</taxon>
        <taxon>Vertebrata</taxon>
        <taxon>Euteleostomi</taxon>
        <taxon>Actinopterygii</taxon>
        <taxon>Neopterygii</taxon>
        <taxon>Teleostei</taxon>
        <taxon>Anguilliformes</taxon>
        <taxon>Anguillidae</taxon>
        <taxon>Anguilla</taxon>
    </lineage>
</organism>
<evidence type="ECO:0000313" key="1">
    <source>
        <dbReference type="EMBL" id="JAH51124.1"/>
    </source>
</evidence>
<reference evidence="1" key="1">
    <citation type="submission" date="2014-11" db="EMBL/GenBank/DDBJ databases">
        <authorList>
            <person name="Amaro Gonzalez C."/>
        </authorList>
    </citation>
    <scope>NUCLEOTIDE SEQUENCE</scope>
</reference>
<name>A0A0E9TBN6_ANGAN</name>
<dbReference type="EMBL" id="GBXM01057453">
    <property type="protein sequence ID" value="JAH51124.1"/>
    <property type="molecule type" value="Transcribed_RNA"/>
</dbReference>
<sequence>MQSIYHFYHSLKLLS</sequence>
<protein>
    <submittedName>
        <fullName evidence="1">Uncharacterized protein</fullName>
    </submittedName>
</protein>
<proteinExistence type="predicted"/>